<evidence type="ECO:0000256" key="4">
    <source>
        <dbReference type="ARBA" id="ARBA00038652"/>
    </source>
</evidence>
<dbReference type="SUPFAM" id="SSF116734">
    <property type="entry name" value="DNA methylase specificity domain"/>
    <property type="match status" value="2"/>
</dbReference>
<accession>A0ABR8C3D2</accession>
<dbReference type="Pfam" id="PF01420">
    <property type="entry name" value="Methylase_S"/>
    <property type="match status" value="2"/>
</dbReference>
<dbReference type="EMBL" id="JACJQT010000098">
    <property type="protein sequence ID" value="MBD2281210.1"/>
    <property type="molecule type" value="Genomic_DNA"/>
</dbReference>
<organism evidence="6 7">
    <name type="scientific">Aphanizomenon flos-aquae FACHB-1040</name>
    <dbReference type="NCBI Taxonomy" id="2692887"/>
    <lineage>
        <taxon>Bacteria</taxon>
        <taxon>Bacillati</taxon>
        <taxon>Cyanobacteriota</taxon>
        <taxon>Cyanophyceae</taxon>
        <taxon>Nostocales</taxon>
        <taxon>Aphanizomenonaceae</taxon>
        <taxon>Aphanizomenon</taxon>
    </lineage>
</organism>
<comment type="caution">
    <text evidence="6">The sequence shown here is derived from an EMBL/GenBank/DDBJ whole genome shotgun (WGS) entry which is preliminary data.</text>
</comment>
<dbReference type="PANTHER" id="PTHR43140">
    <property type="entry name" value="TYPE-1 RESTRICTION ENZYME ECOKI SPECIFICITY PROTEIN"/>
    <property type="match status" value="1"/>
</dbReference>
<name>A0ABR8C3D2_APHFL</name>
<evidence type="ECO:0000256" key="1">
    <source>
        <dbReference type="ARBA" id="ARBA00010923"/>
    </source>
</evidence>
<proteinExistence type="inferred from homology"/>
<protein>
    <submittedName>
        <fullName evidence="6">Restriction endonuclease subunit S</fullName>
    </submittedName>
</protein>
<keyword evidence="6" id="KW-0378">Hydrolase</keyword>
<dbReference type="GO" id="GO:0004519">
    <property type="term" value="F:endonuclease activity"/>
    <property type="evidence" value="ECO:0007669"/>
    <property type="project" value="UniProtKB-KW"/>
</dbReference>
<evidence type="ECO:0000313" key="7">
    <source>
        <dbReference type="Proteomes" id="UP000606721"/>
    </source>
</evidence>
<feature type="domain" description="Type I restriction modification DNA specificity" evidence="5">
    <location>
        <begin position="242"/>
        <end position="384"/>
    </location>
</feature>
<dbReference type="InterPro" id="IPR044946">
    <property type="entry name" value="Restrct_endonuc_typeI_TRD_sf"/>
</dbReference>
<dbReference type="InterPro" id="IPR051212">
    <property type="entry name" value="Type-I_RE_S_subunit"/>
</dbReference>
<sequence>MSEETPGWVTATLADVTEYISRGKSPKYTNYSSLPVINQRAIRWFGIQEEHLKYIDPSQFDLWTPERFIRIGDVLWNSTGTGTIGRACLVTQRDVEIPKVVDSHVTIVRPNQAVIEPRFLFCWIQSPEIQLSITSLATGTTNQIELSRTVINSIRIKIAPLNEQKRIVHKIEKLLIRIGRCIDRFNHISILLKRFRQAVLTAATSGKLTEEWRDVQSINKMVRWVSLEDVASEFSYGSSTKSSLSGSVPVLRMGNIQEGKLDWSDLVFTSDINEIEKYKLLTGDVLFNRTNSPELVGKTAVYKGERPAIYAGYLIRVRCSAELLPDYLNYCLNSPAGRDYCRSVKSDAISQSNINAKKLAAFKFQLPSVEEQAEIVCRTETLFAFADCLEARYQAASTLVELLTPALLTKAFRGKLVSQDPNDEPASILLERIRAEQVAQPRQPKRTPPSRKPIMTQITKESVKEVISQLPKQKFSFDELRENLPGDYDLLKDILFKLLSEEPSLTQVFDQEERAMRFFWEGK</sequence>
<gene>
    <name evidence="6" type="ORF">H6F99_23930</name>
</gene>
<dbReference type="InterPro" id="IPR000055">
    <property type="entry name" value="Restrct_endonuc_typeI_TRD"/>
</dbReference>
<evidence type="ECO:0000256" key="3">
    <source>
        <dbReference type="ARBA" id="ARBA00023125"/>
    </source>
</evidence>
<keyword evidence="2" id="KW-0680">Restriction system</keyword>
<dbReference type="CDD" id="cd17524">
    <property type="entry name" value="RMtype1_S_EcoUTORF5051P-TRD2-CR2_like"/>
    <property type="match status" value="1"/>
</dbReference>
<comment type="subunit">
    <text evidence="4">The methyltransferase is composed of M and S polypeptides.</text>
</comment>
<evidence type="ECO:0000256" key="2">
    <source>
        <dbReference type="ARBA" id="ARBA00022747"/>
    </source>
</evidence>
<dbReference type="PANTHER" id="PTHR43140:SF1">
    <property type="entry name" value="TYPE I RESTRICTION ENZYME ECOKI SPECIFICITY SUBUNIT"/>
    <property type="match status" value="1"/>
</dbReference>
<keyword evidence="6" id="KW-0255">Endonuclease</keyword>
<evidence type="ECO:0000313" key="6">
    <source>
        <dbReference type="EMBL" id="MBD2281210.1"/>
    </source>
</evidence>
<comment type="similarity">
    <text evidence="1">Belongs to the type-I restriction system S methylase family.</text>
</comment>
<evidence type="ECO:0000259" key="5">
    <source>
        <dbReference type="Pfam" id="PF01420"/>
    </source>
</evidence>
<dbReference type="Gene3D" id="3.90.220.20">
    <property type="entry name" value="DNA methylase specificity domains"/>
    <property type="match status" value="2"/>
</dbReference>
<dbReference type="RefSeq" id="WP_190384436.1">
    <property type="nucleotide sequence ID" value="NZ_JACJQT010000098.1"/>
</dbReference>
<keyword evidence="7" id="KW-1185">Reference proteome</keyword>
<reference evidence="6 7" key="1">
    <citation type="journal article" date="2020" name="ISME J.">
        <title>Comparative genomics reveals insights into cyanobacterial evolution and habitat adaptation.</title>
        <authorList>
            <person name="Chen M.Y."/>
            <person name="Teng W.K."/>
            <person name="Zhao L."/>
            <person name="Hu C.X."/>
            <person name="Zhou Y.K."/>
            <person name="Han B.P."/>
            <person name="Song L.R."/>
            <person name="Shu W.S."/>
        </authorList>
    </citation>
    <scope>NUCLEOTIDE SEQUENCE [LARGE SCALE GENOMIC DNA]</scope>
    <source>
        <strain evidence="6 7">FACHB-1040</strain>
    </source>
</reference>
<keyword evidence="6" id="KW-0540">Nuclease</keyword>
<keyword evidence="3" id="KW-0238">DNA-binding</keyword>
<feature type="domain" description="Type I restriction modification DNA specificity" evidence="5">
    <location>
        <begin position="8"/>
        <end position="175"/>
    </location>
</feature>
<dbReference type="Proteomes" id="UP000606721">
    <property type="component" value="Unassembled WGS sequence"/>
</dbReference>